<dbReference type="Proteomes" id="UP000316096">
    <property type="component" value="Unassembled WGS sequence"/>
</dbReference>
<name>A0A543CFR6_9ACTN</name>
<protein>
    <submittedName>
        <fullName evidence="1">Uncharacterized protein</fullName>
    </submittedName>
</protein>
<evidence type="ECO:0000313" key="1">
    <source>
        <dbReference type="EMBL" id="TQL95941.1"/>
    </source>
</evidence>
<accession>A0A543CFR6</accession>
<proteinExistence type="predicted"/>
<dbReference type="EMBL" id="VFOZ01000001">
    <property type="protein sequence ID" value="TQL95941.1"/>
    <property type="molecule type" value="Genomic_DNA"/>
</dbReference>
<organism evidence="1 2">
    <name type="scientific">Actinoallomurus bryophytorum</name>
    <dbReference type="NCBI Taxonomy" id="1490222"/>
    <lineage>
        <taxon>Bacteria</taxon>
        <taxon>Bacillati</taxon>
        <taxon>Actinomycetota</taxon>
        <taxon>Actinomycetes</taxon>
        <taxon>Streptosporangiales</taxon>
        <taxon>Thermomonosporaceae</taxon>
        <taxon>Actinoallomurus</taxon>
    </lineage>
</organism>
<dbReference type="AlphaFoldDB" id="A0A543CFR6"/>
<gene>
    <name evidence="1" type="ORF">FB559_1453</name>
</gene>
<comment type="caution">
    <text evidence="1">The sequence shown here is derived from an EMBL/GenBank/DDBJ whole genome shotgun (WGS) entry which is preliminary data.</text>
</comment>
<keyword evidence="2" id="KW-1185">Reference proteome</keyword>
<reference evidence="1 2" key="1">
    <citation type="submission" date="2019-06" db="EMBL/GenBank/DDBJ databases">
        <title>Sequencing the genomes of 1000 actinobacteria strains.</title>
        <authorList>
            <person name="Klenk H.-P."/>
        </authorList>
    </citation>
    <scope>NUCLEOTIDE SEQUENCE [LARGE SCALE GENOMIC DNA]</scope>
    <source>
        <strain evidence="1 2">DSM 102200</strain>
    </source>
</reference>
<sequence>MPVSARSVLTRPNAILTLATVRRRGSERGRRARQVALVRTAVIAIVA</sequence>
<evidence type="ECO:0000313" key="2">
    <source>
        <dbReference type="Proteomes" id="UP000316096"/>
    </source>
</evidence>